<gene>
    <name evidence="9 11" type="primary">secE</name>
    <name evidence="11" type="ORF">H8S62_11585</name>
</gene>
<evidence type="ECO:0000256" key="5">
    <source>
        <dbReference type="ARBA" id="ARBA00022927"/>
    </source>
</evidence>
<evidence type="ECO:0000256" key="9">
    <source>
        <dbReference type="HAMAP-Rule" id="MF_00422"/>
    </source>
</evidence>
<dbReference type="Pfam" id="PF00584">
    <property type="entry name" value="SecE"/>
    <property type="match status" value="1"/>
</dbReference>
<feature type="transmembrane region" description="Helical" evidence="9">
    <location>
        <begin position="71"/>
        <end position="92"/>
    </location>
</feature>
<accession>A0A8J6MD40</accession>
<dbReference type="NCBIfam" id="TIGR00964">
    <property type="entry name" value="secE_bact"/>
    <property type="match status" value="1"/>
</dbReference>
<comment type="function">
    <text evidence="9">Essential subunit of the Sec protein translocation channel SecYEG. Clamps together the 2 halves of SecY. May contact the channel plug during translocation.</text>
</comment>
<evidence type="ECO:0000256" key="4">
    <source>
        <dbReference type="ARBA" id="ARBA00022692"/>
    </source>
</evidence>
<dbReference type="GO" id="GO:0005886">
    <property type="term" value="C:plasma membrane"/>
    <property type="evidence" value="ECO:0007669"/>
    <property type="project" value="UniProtKB-SubCell"/>
</dbReference>
<evidence type="ECO:0000256" key="3">
    <source>
        <dbReference type="ARBA" id="ARBA00022475"/>
    </source>
</evidence>
<keyword evidence="8 9" id="KW-0472">Membrane</keyword>
<dbReference type="GO" id="GO:0009306">
    <property type="term" value="P:protein secretion"/>
    <property type="evidence" value="ECO:0007669"/>
    <property type="project" value="UniProtKB-UniRule"/>
</dbReference>
<reference evidence="11" key="1">
    <citation type="submission" date="2020-08" db="EMBL/GenBank/DDBJ databases">
        <title>Genome public.</title>
        <authorList>
            <person name="Liu C."/>
            <person name="Sun Q."/>
        </authorList>
    </citation>
    <scope>NUCLEOTIDE SEQUENCE</scope>
    <source>
        <strain evidence="11">NSJ-52</strain>
    </source>
</reference>
<dbReference type="PANTHER" id="PTHR33910:SF1">
    <property type="entry name" value="PROTEIN TRANSLOCASE SUBUNIT SECE"/>
    <property type="match status" value="1"/>
</dbReference>
<dbReference type="GO" id="GO:0043952">
    <property type="term" value="P:protein transport by the Sec complex"/>
    <property type="evidence" value="ECO:0007669"/>
    <property type="project" value="UniProtKB-UniRule"/>
</dbReference>
<name>A0A8J6MD40_9FIRM</name>
<dbReference type="InterPro" id="IPR005807">
    <property type="entry name" value="SecE_bac"/>
</dbReference>
<dbReference type="GO" id="GO:0006605">
    <property type="term" value="P:protein targeting"/>
    <property type="evidence" value="ECO:0007669"/>
    <property type="project" value="UniProtKB-UniRule"/>
</dbReference>
<comment type="subunit">
    <text evidence="9">Component of the Sec protein translocase complex. Heterotrimer consisting of SecY, SecE and SecG subunits. The heterotrimers can form oligomers, although 1 heterotrimer is thought to be able to translocate proteins. Interacts with the ribosome. Interacts with SecDF, and other proteins may be involved. Interacts with SecA.</text>
</comment>
<dbReference type="Proteomes" id="UP000607645">
    <property type="component" value="Unassembled WGS sequence"/>
</dbReference>
<evidence type="ECO:0000313" key="11">
    <source>
        <dbReference type="EMBL" id="MBC5737645.1"/>
    </source>
</evidence>
<dbReference type="Gene3D" id="1.20.5.1030">
    <property type="entry name" value="Preprotein translocase secy subunit"/>
    <property type="match status" value="1"/>
</dbReference>
<evidence type="ECO:0000256" key="6">
    <source>
        <dbReference type="ARBA" id="ARBA00022989"/>
    </source>
</evidence>
<keyword evidence="5 9" id="KW-0653">Protein transport</keyword>
<evidence type="ECO:0000313" key="12">
    <source>
        <dbReference type="Proteomes" id="UP000607645"/>
    </source>
</evidence>
<comment type="subcellular location">
    <subcellularLocation>
        <location evidence="9">Cell membrane</location>
        <topology evidence="9">Single-pass membrane protein</topology>
    </subcellularLocation>
    <subcellularLocation>
        <location evidence="1">Membrane</location>
    </subcellularLocation>
</comment>
<dbReference type="GO" id="GO:0065002">
    <property type="term" value="P:intracellular protein transmembrane transport"/>
    <property type="evidence" value="ECO:0007669"/>
    <property type="project" value="UniProtKB-UniRule"/>
</dbReference>
<sequence length="108" mass="12114">MSEYDKLDQNELEEEVVEAPAAPEKAEKKSKDTDKKADKKAKPGFFARVGKWFKEMKSELKKVQWPTKKTVVKNTGVVIACVIVVGVFIWVFDLLANSVVGALLRLFG</sequence>
<dbReference type="EMBL" id="JACOPQ010000008">
    <property type="protein sequence ID" value="MBC5737645.1"/>
    <property type="molecule type" value="Genomic_DNA"/>
</dbReference>
<dbReference type="PANTHER" id="PTHR33910">
    <property type="entry name" value="PROTEIN TRANSLOCASE SUBUNIT SECE"/>
    <property type="match status" value="1"/>
</dbReference>
<proteinExistence type="inferred from homology"/>
<dbReference type="RefSeq" id="WP_155150790.1">
    <property type="nucleotide sequence ID" value="NZ_JACOPQ010000008.1"/>
</dbReference>
<keyword evidence="12" id="KW-1185">Reference proteome</keyword>
<dbReference type="HAMAP" id="MF_00422">
    <property type="entry name" value="SecE"/>
    <property type="match status" value="1"/>
</dbReference>
<feature type="compositionally biased region" description="Basic and acidic residues" evidence="10">
    <location>
        <begin position="24"/>
        <end position="41"/>
    </location>
</feature>
<evidence type="ECO:0000256" key="1">
    <source>
        <dbReference type="ARBA" id="ARBA00004370"/>
    </source>
</evidence>
<evidence type="ECO:0000256" key="10">
    <source>
        <dbReference type="SAM" id="MobiDB-lite"/>
    </source>
</evidence>
<comment type="similarity">
    <text evidence="9">Belongs to the SecE/SEC61-gamma family.</text>
</comment>
<protein>
    <recommendedName>
        <fullName evidence="9">Protein translocase subunit SecE</fullName>
    </recommendedName>
</protein>
<dbReference type="InterPro" id="IPR038379">
    <property type="entry name" value="SecE_sf"/>
</dbReference>
<evidence type="ECO:0000256" key="2">
    <source>
        <dbReference type="ARBA" id="ARBA00022448"/>
    </source>
</evidence>
<keyword evidence="3 9" id="KW-1003">Cell membrane</keyword>
<dbReference type="GO" id="GO:0008320">
    <property type="term" value="F:protein transmembrane transporter activity"/>
    <property type="evidence" value="ECO:0007669"/>
    <property type="project" value="UniProtKB-UniRule"/>
</dbReference>
<evidence type="ECO:0000256" key="8">
    <source>
        <dbReference type="ARBA" id="ARBA00023136"/>
    </source>
</evidence>
<comment type="caution">
    <text evidence="11">The sequence shown here is derived from an EMBL/GenBank/DDBJ whole genome shotgun (WGS) entry which is preliminary data.</text>
</comment>
<evidence type="ECO:0000256" key="7">
    <source>
        <dbReference type="ARBA" id="ARBA00023010"/>
    </source>
</evidence>
<dbReference type="InterPro" id="IPR001901">
    <property type="entry name" value="Translocase_SecE/Sec61-g"/>
</dbReference>
<keyword evidence="4 9" id="KW-0812">Transmembrane</keyword>
<dbReference type="AlphaFoldDB" id="A0A8J6MD40"/>
<keyword evidence="2 9" id="KW-0813">Transport</keyword>
<organism evidence="11 12">
    <name type="scientific">Lawsonibacter faecis</name>
    <dbReference type="NCBI Taxonomy" id="2763052"/>
    <lineage>
        <taxon>Bacteria</taxon>
        <taxon>Bacillati</taxon>
        <taxon>Bacillota</taxon>
        <taxon>Clostridia</taxon>
        <taxon>Eubacteriales</taxon>
        <taxon>Oscillospiraceae</taxon>
        <taxon>Lawsonibacter</taxon>
    </lineage>
</organism>
<feature type="region of interest" description="Disordered" evidence="10">
    <location>
        <begin position="1"/>
        <end position="41"/>
    </location>
</feature>
<keyword evidence="7 9" id="KW-0811">Translocation</keyword>
<keyword evidence="6 9" id="KW-1133">Transmembrane helix</keyword>